<name>A0ABZ2LXR5_9BACT</name>
<dbReference type="EMBL" id="CP089984">
    <property type="protein sequence ID" value="WXB14551.1"/>
    <property type="molecule type" value="Genomic_DNA"/>
</dbReference>
<evidence type="ECO:0000313" key="4">
    <source>
        <dbReference type="Proteomes" id="UP001370348"/>
    </source>
</evidence>
<evidence type="ECO:0000256" key="2">
    <source>
        <dbReference type="SAM" id="SignalP"/>
    </source>
</evidence>
<protein>
    <submittedName>
        <fullName evidence="3">Uncharacterized protein</fullName>
    </submittedName>
</protein>
<feature type="compositionally biased region" description="Basic and acidic residues" evidence="1">
    <location>
        <begin position="32"/>
        <end position="41"/>
    </location>
</feature>
<accession>A0ABZ2LXR5</accession>
<feature type="signal peptide" evidence="2">
    <location>
        <begin position="1"/>
        <end position="22"/>
    </location>
</feature>
<dbReference type="RefSeq" id="WP_394824173.1">
    <property type="nucleotide sequence ID" value="NZ_CP089984.1"/>
</dbReference>
<organism evidence="3 4">
    <name type="scientific">Pendulispora albinea</name>
    <dbReference type="NCBI Taxonomy" id="2741071"/>
    <lineage>
        <taxon>Bacteria</taxon>
        <taxon>Pseudomonadati</taxon>
        <taxon>Myxococcota</taxon>
        <taxon>Myxococcia</taxon>
        <taxon>Myxococcales</taxon>
        <taxon>Sorangiineae</taxon>
        <taxon>Pendulisporaceae</taxon>
        <taxon>Pendulispora</taxon>
    </lineage>
</organism>
<reference evidence="3 4" key="1">
    <citation type="submission" date="2021-12" db="EMBL/GenBank/DDBJ databases">
        <title>Discovery of the Pendulisporaceae a myxobacterial family with distinct sporulation behavior and unique specialized metabolism.</title>
        <authorList>
            <person name="Garcia R."/>
            <person name="Popoff A."/>
            <person name="Bader C.D."/>
            <person name="Loehr J."/>
            <person name="Walesch S."/>
            <person name="Walt C."/>
            <person name="Boldt J."/>
            <person name="Bunk B."/>
            <person name="Haeckl F.J.F.P.J."/>
            <person name="Gunesch A.P."/>
            <person name="Birkelbach J."/>
            <person name="Nuebel U."/>
            <person name="Pietschmann T."/>
            <person name="Bach T."/>
            <person name="Mueller R."/>
        </authorList>
    </citation>
    <scope>NUCLEOTIDE SEQUENCE [LARGE SCALE GENOMIC DNA]</scope>
    <source>
        <strain evidence="3 4">MSr11954</strain>
    </source>
</reference>
<keyword evidence="2" id="KW-0732">Signal</keyword>
<gene>
    <name evidence="3" type="ORF">LZC94_42845</name>
</gene>
<proteinExistence type="predicted"/>
<evidence type="ECO:0000313" key="3">
    <source>
        <dbReference type="EMBL" id="WXB14551.1"/>
    </source>
</evidence>
<feature type="region of interest" description="Disordered" evidence="1">
    <location>
        <begin position="32"/>
        <end position="89"/>
    </location>
</feature>
<dbReference type="Proteomes" id="UP001370348">
    <property type="component" value="Chromosome"/>
</dbReference>
<keyword evidence="4" id="KW-1185">Reference proteome</keyword>
<sequence length="370" mass="39756">MIVRSKVPAALSFGLALLGAGASCGGGIETDFFRGADRDDPPGTPSDLDGGASPSKDGGLDAPVRDGSATGDGGTTAPRPPNDGICTPGSMAAGTYDPDCVYLLGTTREGSCSYDAFIFPKNPTDRVYNFGCSPWLAFVRPTDGRLIFTSSANDGLAAYAYRPATTRSQWDWQQLQAHEKIETCRHLHRIFMFPDDGKLLYFCSFNDAGIGPWVEGSSEPFAMAGYYPMAAGEGRTVLGADTEPELHYAIIANGRATPLKDMEGASISTVRSRRGGGFFIVSSRLWVRAELREVLPTGETKILGTYQTDRPTGPAGPQCVIEPNGALDCIASRDFHDEIVRYTFNALPEVLYEERTNDVKMHISLLVTGP</sequence>
<evidence type="ECO:0000256" key="1">
    <source>
        <dbReference type="SAM" id="MobiDB-lite"/>
    </source>
</evidence>
<feature type="chain" id="PRO_5045191840" evidence="2">
    <location>
        <begin position="23"/>
        <end position="370"/>
    </location>
</feature>
<dbReference type="PROSITE" id="PS51257">
    <property type="entry name" value="PROKAR_LIPOPROTEIN"/>
    <property type="match status" value="1"/>
</dbReference>